<comment type="subcellular location">
    <subcellularLocation>
        <location evidence="1">Cell membrane</location>
        <topology evidence="1">Multi-pass membrane protein</topology>
    </subcellularLocation>
</comment>
<feature type="transmembrane region" description="Helical" evidence="5">
    <location>
        <begin position="224"/>
        <end position="242"/>
    </location>
</feature>
<feature type="transmembrane region" description="Helical" evidence="5">
    <location>
        <begin position="105"/>
        <end position="127"/>
    </location>
</feature>
<keyword evidence="4 5" id="KW-0472">Membrane</keyword>
<feature type="transmembrane region" description="Helical" evidence="5">
    <location>
        <begin position="14"/>
        <end position="32"/>
    </location>
</feature>
<dbReference type="InterPro" id="IPR020846">
    <property type="entry name" value="MFS_dom"/>
</dbReference>
<dbReference type="PROSITE" id="PS50850">
    <property type="entry name" value="MFS"/>
    <property type="match status" value="1"/>
</dbReference>
<accession>A0A318LV58</accession>
<evidence type="ECO:0000256" key="1">
    <source>
        <dbReference type="ARBA" id="ARBA00004651"/>
    </source>
</evidence>
<proteinExistence type="predicted"/>
<sequence length="395" mass="39467">MTTTAVSPGTGRRVMLTAAAVCSGVTVANIYLAQPVLGLIAEGLGTSRAAAGWVATAALLGYALGVLFVVPLGDNSNRRRLVATLSVLTSALLVGAALAPSVPVLAWFAALAAVTTVVPQVIVPLVVQRAEPSRRAVSMGWVQAGLIAGMMLSRVLGGQLGALWGWRAVYLVAAGLTLVTGLLTARVLPREGERAPARYRDLLRSLPGYVRGEPALRGACLRQAGMFAAFNVVWSTVVLALTAPPHGLGVGTAGLVGLLGLGSAAATPLGGRFVDRRGPLLVSAVGFGIFVVGTGLLLLGGSVLPALLAGMVVMPVGLQLGLVSNQAAALAVDPAAGGRLNTVFMLAAFLGGSAGSAVGAAAYGAAGWTAACLTAFGLLGVGALGYLSPGSRRPA</sequence>
<dbReference type="EMBL" id="MASU01000001">
    <property type="protein sequence ID" value="PXY38397.1"/>
    <property type="molecule type" value="Genomic_DNA"/>
</dbReference>
<feature type="transmembrane region" description="Helical" evidence="5">
    <location>
        <begin position="52"/>
        <end position="70"/>
    </location>
</feature>
<dbReference type="GO" id="GO:0022857">
    <property type="term" value="F:transmembrane transporter activity"/>
    <property type="evidence" value="ECO:0007669"/>
    <property type="project" value="InterPro"/>
</dbReference>
<evidence type="ECO:0000313" key="8">
    <source>
        <dbReference type="Proteomes" id="UP000247892"/>
    </source>
</evidence>
<feature type="transmembrane region" description="Helical" evidence="5">
    <location>
        <begin position="280"/>
        <end position="300"/>
    </location>
</feature>
<feature type="transmembrane region" description="Helical" evidence="5">
    <location>
        <begin position="368"/>
        <end position="387"/>
    </location>
</feature>
<name>A0A318LV58_9PSEU</name>
<dbReference type="Pfam" id="PF07690">
    <property type="entry name" value="MFS_1"/>
    <property type="match status" value="1"/>
</dbReference>
<dbReference type="AlphaFoldDB" id="A0A318LV58"/>
<organism evidence="7 8">
    <name type="scientific">Prauserella flavalba</name>
    <dbReference type="NCBI Taxonomy" id="1477506"/>
    <lineage>
        <taxon>Bacteria</taxon>
        <taxon>Bacillati</taxon>
        <taxon>Actinomycetota</taxon>
        <taxon>Actinomycetes</taxon>
        <taxon>Pseudonocardiales</taxon>
        <taxon>Pseudonocardiaceae</taxon>
        <taxon>Prauserella</taxon>
    </lineage>
</organism>
<evidence type="ECO:0000313" key="7">
    <source>
        <dbReference type="EMBL" id="PXY38397.1"/>
    </source>
</evidence>
<comment type="caution">
    <text evidence="7">The sequence shown here is derived from an EMBL/GenBank/DDBJ whole genome shotgun (WGS) entry which is preliminary data.</text>
</comment>
<feature type="transmembrane region" description="Helical" evidence="5">
    <location>
        <begin position="248"/>
        <end position="268"/>
    </location>
</feature>
<dbReference type="InterPro" id="IPR011701">
    <property type="entry name" value="MFS"/>
</dbReference>
<dbReference type="PANTHER" id="PTHR42910:SF1">
    <property type="entry name" value="MAJOR FACILITATOR SUPERFAMILY (MFS) PROFILE DOMAIN-CONTAINING PROTEIN"/>
    <property type="match status" value="1"/>
</dbReference>
<feature type="domain" description="Major facilitator superfamily (MFS) profile" evidence="6">
    <location>
        <begin position="12"/>
        <end position="392"/>
    </location>
</feature>
<feature type="transmembrane region" description="Helical" evidence="5">
    <location>
        <begin position="306"/>
        <end position="331"/>
    </location>
</feature>
<feature type="transmembrane region" description="Helical" evidence="5">
    <location>
        <begin position="139"/>
        <end position="156"/>
    </location>
</feature>
<evidence type="ECO:0000256" key="3">
    <source>
        <dbReference type="ARBA" id="ARBA00022989"/>
    </source>
</evidence>
<evidence type="ECO:0000256" key="4">
    <source>
        <dbReference type="ARBA" id="ARBA00023136"/>
    </source>
</evidence>
<reference evidence="7 8" key="1">
    <citation type="submission" date="2016-07" db="EMBL/GenBank/DDBJ databases">
        <title>Draft genome sequence of Prauserella sp. YIM 121212, isolated from alkaline soil.</title>
        <authorList>
            <person name="Ruckert C."/>
            <person name="Albersmeier A."/>
            <person name="Jiang C.-L."/>
            <person name="Jiang Y."/>
            <person name="Kalinowski J."/>
            <person name="Schneider O."/>
            <person name="Winkler A."/>
            <person name="Zotchev S.B."/>
        </authorList>
    </citation>
    <scope>NUCLEOTIDE SEQUENCE [LARGE SCALE GENOMIC DNA]</scope>
    <source>
        <strain evidence="7 8">YIM 121212</strain>
    </source>
</reference>
<dbReference type="GO" id="GO:0005886">
    <property type="term" value="C:plasma membrane"/>
    <property type="evidence" value="ECO:0007669"/>
    <property type="project" value="UniProtKB-SubCell"/>
</dbReference>
<evidence type="ECO:0000256" key="2">
    <source>
        <dbReference type="ARBA" id="ARBA00022692"/>
    </source>
</evidence>
<feature type="transmembrane region" description="Helical" evidence="5">
    <location>
        <begin position="82"/>
        <end position="99"/>
    </location>
</feature>
<gene>
    <name evidence="7" type="ORF">BA062_01165</name>
</gene>
<dbReference type="InterPro" id="IPR036259">
    <property type="entry name" value="MFS_trans_sf"/>
</dbReference>
<dbReference type="Gene3D" id="1.20.1250.20">
    <property type="entry name" value="MFS general substrate transporter like domains"/>
    <property type="match status" value="1"/>
</dbReference>
<keyword evidence="3 5" id="KW-1133">Transmembrane helix</keyword>
<dbReference type="OrthoDB" id="9815356at2"/>
<feature type="transmembrane region" description="Helical" evidence="5">
    <location>
        <begin position="343"/>
        <end position="362"/>
    </location>
</feature>
<dbReference type="SUPFAM" id="SSF103473">
    <property type="entry name" value="MFS general substrate transporter"/>
    <property type="match status" value="1"/>
</dbReference>
<feature type="transmembrane region" description="Helical" evidence="5">
    <location>
        <begin position="168"/>
        <end position="188"/>
    </location>
</feature>
<evidence type="ECO:0000259" key="6">
    <source>
        <dbReference type="PROSITE" id="PS50850"/>
    </source>
</evidence>
<protein>
    <recommendedName>
        <fullName evidence="6">Major facilitator superfamily (MFS) profile domain-containing protein</fullName>
    </recommendedName>
</protein>
<dbReference type="Proteomes" id="UP000247892">
    <property type="component" value="Unassembled WGS sequence"/>
</dbReference>
<dbReference type="PANTHER" id="PTHR42910">
    <property type="entry name" value="TRANSPORTER SCO4007-RELATED"/>
    <property type="match status" value="1"/>
</dbReference>
<evidence type="ECO:0000256" key="5">
    <source>
        <dbReference type="SAM" id="Phobius"/>
    </source>
</evidence>
<keyword evidence="8" id="KW-1185">Reference proteome</keyword>
<dbReference type="RefSeq" id="WP_110334129.1">
    <property type="nucleotide sequence ID" value="NZ_JBHVKT010000002.1"/>
</dbReference>
<keyword evidence="2 5" id="KW-0812">Transmembrane</keyword>